<name>Q5H3L1_XANOR</name>
<dbReference type="EMBL" id="AE013598">
    <property type="protein sequence ID" value="AAW74460.1"/>
    <property type="molecule type" value="Genomic_DNA"/>
</dbReference>
<dbReference type="Proteomes" id="UP000006735">
    <property type="component" value="Chromosome"/>
</dbReference>
<dbReference type="InterPro" id="IPR024445">
    <property type="entry name" value="Tnp_ISXO2-like"/>
</dbReference>
<feature type="domain" description="ISXO2-like transposase" evidence="2">
    <location>
        <begin position="169"/>
        <end position="314"/>
    </location>
</feature>
<dbReference type="AlphaFoldDB" id="Q5H3L1"/>
<dbReference type="NCBIfam" id="NF033547">
    <property type="entry name" value="transpos_IS1595"/>
    <property type="match status" value="1"/>
</dbReference>
<proteinExistence type="predicted"/>
<dbReference type="InterPro" id="IPR024442">
    <property type="entry name" value="Transposase_Zn_ribbon"/>
</dbReference>
<evidence type="ECO:0000313" key="4">
    <source>
        <dbReference type="Proteomes" id="UP000006735"/>
    </source>
</evidence>
<dbReference type="KEGG" id="xoo:XOO1206"/>
<feature type="region of interest" description="Disordered" evidence="1">
    <location>
        <begin position="1"/>
        <end position="22"/>
    </location>
</feature>
<reference evidence="3 4" key="1">
    <citation type="journal article" date="2005" name="Nucleic Acids Res.">
        <title>The genome sequence of Xanthomonas oryzae pathovar oryzae KACC10331, the bacterial blight pathogen of rice.</title>
        <authorList>
            <person name="Lee B.M."/>
            <person name="Park Y.J."/>
            <person name="Park D.S."/>
            <person name="Kang H.W."/>
            <person name="Kim J.G."/>
            <person name="Song E.S."/>
            <person name="Park I.C."/>
            <person name="Yoon U.H."/>
            <person name="Hahn J.H."/>
            <person name="Koo B.S."/>
            <person name="Lee G.B."/>
            <person name="Kim H."/>
            <person name="Park H.S."/>
            <person name="Yoon K.O."/>
            <person name="Kim J.H."/>
            <person name="Jung C.H."/>
            <person name="Koh N.H."/>
            <person name="Seo J.S."/>
            <person name="Go S.J."/>
        </authorList>
    </citation>
    <scope>NUCLEOTIDE SEQUENCE [LARGE SCALE GENOMIC DNA]</scope>
    <source>
        <strain evidence="4">KACC10331 / KXO85</strain>
    </source>
</reference>
<sequence>MLTGPSHDLSAQSQPVRADRSMLGPSLHRDQIMAMNRVQFQAGLSLPAFLKRYGNEQQCEQALEISRWPQGFVCPRCAATAHSRFQRHGTMYWQCTACYRQTSLRSGTVMDNSKLPLRTWLLGMYLLGQSKTNLSALELMRHLGVSYPTAWPMKHKLMQAMTQREANRKLGGIVQLDDAYLGGERNGGKAGRGSENKRPFVIAVETTEDGRPLRAVMDPVPGFTKAALSEWIGQRLHPGADVYSDGLGAFRALEAEHAHTVIEGSGRSRCEAENARWVNVVLSNLKRSLDGAYHAFKFAKYAQRSLAETMWRFNRRFDLTRLVPSLLAAAAASKPWSERALRDVTMFTAESAC</sequence>
<dbReference type="Pfam" id="PF12762">
    <property type="entry name" value="DDE_Tnp_IS1595"/>
    <property type="match status" value="1"/>
</dbReference>
<evidence type="ECO:0000313" key="3">
    <source>
        <dbReference type="EMBL" id="AAW74460.1"/>
    </source>
</evidence>
<dbReference type="HOGENOM" id="CLU_044348_1_4_6"/>
<evidence type="ECO:0000256" key="1">
    <source>
        <dbReference type="SAM" id="MobiDB-lite"/>
    </source>
</evidence>
<dbReference type="STRING" id="291331.XOO1206"/>
<keyword evidence="4" id="KW-1185">Reference proteome</keyword>
<organism evidence="3 4">
    <name type="scientific">Xanthomonas oryzae pv. oryzae (strain KACC10331 / KXO85)</name>
    <dbReference type="NCBI Taxonomy" id="291331"/>
    <lineage>
        <taxon>Bacteria</taxon>
        <taxon>Pseudomonadati</taxon>
        <taxon>Pseudomonadota</taxon>
        <taxon>Gammaproteobacteria</taxon>
        <taxon>Lysobacterales</taxon>
        <taxon>Lysobacteraceae</taxon>
        <taxon>Xanthomonas</taxon>
    </lineage>
</organism>
<accession>Q5H3L1</accession>
<protein>
    <submittedName>
        <fullName evidence="3">Transposase</fullName>
    </submittedName>
</protein>
<dbReference type="Pfam" id="PF12760">
    <property type="entry name" value="Zn_ribbon_IS1595"/>
    <property type="match status" value="1"/>
</dbReference>
<dbReference type="SMART" id="SM01126">
    <property type="entry name" value="DDE_Tnp_IS1595"/>
    <property type="match status" value="1"/>
</dbReference>
<evidence type="ECO:0000259" key="2">
    <source>
        <dbReference type="SMART" id="SM01126"/>
    </source>
</evidence>
<gene>
    <name evidence="3" type="ordered locus">XOO1206</name>
</gene>